<dbReference type="PANTHER" id="PTHR37984">
    <property type="entry name" value="PROTEIN CBG26694"/>
    <property type="match status" value="1"/>
</dbReference>
<dbReference type="GO" id="GO:0003677">
    <property type="term" value="F:DNA binding"/>
    <property type="evidence" value="ECO:0007669"/>
    <property type="project" value="UniProtKB-KW"/>
</dbReference>
<feature type="region of interest" description="Disordered" evidence="15">
    <location>
        <begin position="452"/>
        <end position="471"/>
    </location>
</feature>
<dbReference type="EMBL" id="JYDP01000156">
    <property type="protein sequence ID" value="KRZ04741.1"/>
    <property type="molecule type" value="Genomic_DNA"/>
</dbReference>
<dbReference type="InterPro" id="IPR043502">
    <property type="entry name" value="DNA/RNA_pol_sf"/>
</dbReference>
<dbReference type="InterPro" id="IPR043128">
    <property type="entry name" value="Rev_trsase/Diguanyl_cyclase"/>
</dbReference>
<dbReference type="GO" id="GO:0019899">
    <property type="term" value="F:enzyme binding"/>
    <property type="evidence" value="ECO:0007669"/>
    <property type="project" value="UniProtKB-ARBA"/>
</dbReference>
<dbReference type="InterPro" id="IPR001878">
    <property type="entry name" value="Znf_CCHC"/>
</dbReference>
<dbReference type="FunFam" id="3.10.10.10:FF:000007">
    <property type="entry name" value="Retrovirus-related Pol polyprotein from transposon 17.6-like Protein"/>
    <property type="match status" value="1"/>
</dbReference>
<dbReference type="SMART" id="SM00343">
    <property type="entry name" value="ZnF_C2HC"/>
    <property type="match status" value="1"/>
</dbReference>
<keyword evidence="4" id="KW-0540">Nuclease</keyword>
<evidence type="ECO:0000256" key="1">
    <source>
        <dbReference type="ARBA" id="ARBA00022670"/>
    </source>
</evidence>
<evidence type="ECO:0000313" key="18">
    <source>
        <dbReference type="EMBL" id="KRZ04741.1"/>
    </source>
</evidence>
<feature type="compositionally biased region" description="Polar residues" evidence="15">
    <location>
        <begin position="343"/>
        <end position="354"/>
    </location>
</feature>
<keyword evidence="5" id="KW-0479">Metal-binding</keyword>
<evidence type="ECO:0000256" key="8">
    <source>
        <dbReference type="ARBA" id="ARBA00022771"/>
    </source>
</evidence>
<dbReference type="Proteomes" id="UP000055024">
    <property type="component" value="Unassembled WGS sequence"/>
</dbReference>
<dbReference type="InterPro" id="IPR041577">
    <property type="entry name" value="RT_RNaseH_2"/>
</dbReference>
<dbReference type="GO" id="GO:0008237">
    <property type="term" value="F:metallopeptidase activity"/>
    <property type="evidence" value="ECO:0007669"/>
    <property type="project" value="InterPro"/>
</dbReference>
<proteinExistence type="predicted"/>
<keyword evidence="2" id="KW-0808">Transferase</keyword>
<dbReference type="PROSITE" id="PS50878">
    <property type="entry name" value="RT_POL"/>
    <property type="match status" value="1"/>
</dbReference>
<evidence type="ECO:0000256" key="6">
    <source>
        <dbReference type="ARBA" id="ARBA00022750"/>
    </source>
</evidence>
<dbReference type="Gene3D" id="3.40.140.10">
    <property type="entry name" value="Cytidine Deaminase, domain 2"/>
    <property type="match status" value="1"/>
</dbReference>
<feature type="domain" description="Reverse transcriptase" evidence="17">
    <location>
        <begin position="554"/>
        <end position="733"/>
    </location>
</feature>
<dbReference type="InterPro" id="IPR050951">
    <property type="entry name" value="Retrovirus_Pol_polyprotein"/>
</dbReference>
<evidence type="ECO:0000256" key="12">
    <source>
        <dbReference type="ARBA" id="ARBA00023125"/>
    </source>
</evidence>
<dbReference type="Gene3D" id="3.10.10.10">
    <property type="entry name" value="HIV Type 1 Reverse Transcriptase, subunit A, domain 1"/>
    <property type="match status" value="1"/>
</dbReference>
<keyword evidence="12" id="KW-0238">DNA-binding</keyword>
<keyword evidence="3" id="KW-0548">Nucleotidyltransferase</keyword>
<name>A0A0V1H3D5_9BILA</name>
<dbReference type="Gene3D" id="3.30.70.270">
    <property type="match status" value="2"/>
</dbReference>
<feature type="compositionally biased region" description="Basic and acidic residues" evidence="15">
    <location>
        <begin position="320"/>
        <end position="342"/>
    </location>
</feature>
<keyword evidence="10" id="KW-0862">Zinc</keyword>
<evidence type="ECO:0000259" key="17">
    <source>
        <dbReference type="PROSITE" id="PS50878"/>
    </source>
</evidence>
<dbReference type="Pfam" id="PF13012">
    <property type="entry name" value="MitMem_reg"/>
    <property type="match status" value="1"/>
</dbReference>
<dbReference type="Gene3D" id="2.20.25.240">
    <property type="match status" value="1"/>
</dbReference>
<evidence type="ECO:0000256" key="15">
    <source>
        <dbReference type="SAM" id="MobiDB-lite"/>
    </source>
</evidence>
<dbReference type="SUPFAM" id="SSF56672">
    <property type="entry name" value="DNA/RNA polymerases"/>
    <property type="match status" value="1"/>
</dbReference>
<evidence type="ECO:0000313" key="19">
    <source>
        <dbReference type="Proteomes" id="UP000055024"/>
    </source>
</evidence>
<dbReference type="OrthoDB" id="1378at2759"/>
<feature type="region of interest" description="Disordered" evidence="15">
    <location>
        <begin position="317"/>
        <end position="363"/>
    </location>
</feature>
<feature type="domain" description="CCHC-type" evidence="16">
    <location>
        <begin position="368"/>
        <end position="381"/>
    </location>
</feature>
<dbReference type="Pfam" id="PF04500">
    <property type="entry name" value="FLYWCH"/>
    <property type="match status" value="1"/>
</dbReference>
<evidence type="ECO:0000256" key="13">
    <source>
        <dbReference type="ARBA" id="ARBA00023268"/>
    </source>
</evidence>
<dbReference type="FunFam" id="3.10.20.370:FF:000001">
    <property type="entry name" value="Retrovirus-related Pol polyprotein from transposon 17.6-like protein"/>
    <property type="match status" value="1"/>
</dbReference>
<dbReference type="Pfam" id="PF01398">
    <property type="entry name" value="JAB"/>
    <property type="match status" value="1"/>
</dbReference>
<evidence type="ECO:0000256" key="3">
    <source>
        <dbReference type="ARBA" id="ARBA00022695"/>
    </source>
</evidence>
<keyword evidence="19" id="KW-1185">Reference proteome</keyword>
<dbReference type="Gene3D" id="3.10.20.370">
    <property type="match status" value="1"/>
</dbReference>
<keyword evidence="11" id="KW-0695">RNA-directed DNA polymerase</keyword>
<dbReference type="GO" id="GO:0004190">
    <property type="term" value="F:aspartic-type endopeptidase activity"/>
    <property type="evidence" value="ECO:0007669"/>
    <property type="project" value="UniProtKB-KW"/>
</dbReference>
<evidence type="ECO:0000256" key="9">
    <source>
        <dbReference type="ARBA" id="ARBA00022801"/>
    </source>
</evidence>
<keyword evidence="6" id="KW-0064">Aspartyl protease</keyword>
<dbReference type="InterPro" id="IPR007588">
    <property type="entry name" value="Znf_FLYWCH"/>
</dbReference>
<dbReference type="InterPro" id="IPR024969">
    <property type="entry name" value="EIF3F/CSN6-like_C"/>
</dbReference>
<dbReference type="GO" id="GO:0006508">
    <property type="term" value="P:proteolysis"/>
    <property type="evidence" value="ECO:0007669"/>
    <property type="project" value="UniProtKB-KW"/>
</dbReference>
<evidence type="ECO:0000256" key="5">
    <source>
        <dbReference type="ARBA" id="ARBA00022723"/>
    </source>
</evidence>
<evidence type="ECO:0000256" key="11">
    <source>
        <dbReference type="ARBA" id="ARBA00022918"/>
    </source>
</evidence>
<protein>
    <submittedName>
        <fullName evidence="18">Retrovirus-related Pol polyprotein from transposon 17.6</fullName>
    </submittedName>
</protein>
<dbReference type="InterPro" id="IPR036875">
    <property type="entry name" value="Znf_CCHC_sf"/>
</dbReference>
<dbReference type="Pfam" id="PF00078">
    <property type="entry name" value="RVT_1"/>
    <property type="match status" value="1"/>
</dbReference>
<evidence type="ECO:0000256" key="2">
    <source>
        <dbReference type="ARBA" id="ARBA00022679"/>
    </source>
</evidence>
<keyword evidence="9" id="KW-0378">Hydrolase</keyword>
<evidence type="ECO:0000256" key="4">
    <source>
        <dbReference type="ARBA" id="ARBA00022722"/>
    </source>
</evidence>
<dbReference type="CDD" id="cd09274">
    <property type="entry name" value="RNase_HI_RT_Ty3"/>
    <property type="match status" value="1"/>
</dbReference>
<dbReference type="GO" id="GO:0003964">
    <property type="term" value="F:RNA-directed DNA polymerase activity"/>
    <property type="evidence" value="ECO:0007669"/>
    <property type="project" value="UniProtKB-KW"/>
</dbReference>
<dbReference type="Pfam" id="PF17919">
    <property type="entry name" value="RT_RNaseH_2"/>
    <property type="match status" value="1"/>
</dbReference>
<evidence type="ECO:0000256" key="10">
    <source>
        <dbReference type="ARBA" id="ARBA00022833"/>
    </source>
</evidence>
<dbReference type="FunFam" id="3.30.70.270:FF:000045">
    <property type="entry name" value="Transposon Tf2-7 polyprotein"/>
    <property type="match status" value="1"/>
</dbReference>
<keyword evidence="1" id="KW-0645">Protease</keyword>
<reference evidence="18 19" key="1">
    <citation type="submission" date="2015-01" db="EMBL/GenBank/DDBJ databases">
        <title>Evolution of Trichinella species and genotypes.</title>
        <authorList>
            <person name="Korhonen P.K."/>
            <person name="Edoardo P."/>
            <person name="Giuseppe L.R."/>
            <person name="Gasser R.B."/>
        </authorList>
    </citation>
    <scope>NUCLEOTIDE SEQUENCE [LARGE SCALE GENOMIC DNA]</scope>
    <source>
        <strain evidence="18">ISS1029</strain>
    </source>
</reference>
<evidence type="ECO:0000256" key="14">
    <source>
        <dbReference type="PROSITE-ProRule" id="PRU00047"/>
    </source>
</evidence>
<keyword evidence="8 14" id="KW-0863">Zinc-finger</keyword>
<sequence>MCSRQCVARESGSLHWGPVREMAMRGAGIVCHGPPTAFSPEMDPTEWLDTVEDFFLVSGMPPSHQAASARLLMTEAVRRELFPPGSTRDISWQELRRRLLDAYGQSESQIQLEIRFSGLRQRKDQLIRDFAREVAEVGRRAGSRKANWSAVSSSAWRARNSSEISACGSRRLSQRHGSWRKGLWKLWPGTSTRCCNGSMALVFEGRSYKLKYTGKQKKCWRCSKDKKGCKGAVWTDLEVTAVINRKDHVETCQVDEHLAYKMEKKALLKKRSADEMKPIPAIYDEEASAASAEPSTSGHFPVFKRVRSTMYKHRAKRFPRLPEHRHDLRVQRPVKLDRENLSRNRPSQMQTTQERPLRPQPTRRATECFRCGEQGHFLRDCLDGWETGRWKKDGDLRLGGRSATPGEMDGAAHGCGGGEVGGPGHPGHKFPGHHGAREACSDAPSSIGCIGTGVPQEETGQVTTGKPAQASEGRRQWLHALPDAAECSITGKQTLESILRRHSRVISRNDDDLGRSSLVTHRIETGEARPIKQPPRRLPVAQRSVVERLVGQMLESGVIEPACGSWSSPVVLVRKKDGSPRFCVDYRRLNAVTRVDAQPLPRIDDTLDALAGSQWFSTLDLASGYWQIEVDEPNREKTAFSTPMGLFQFKVMPFGLCNAPATFQRLRENALRGLTFKGCLVYLDDIIVYGRTEEEHLERLAKVLHRLQSVGLKIRPDKCQLMRRSVRYLGHVVTQHGIGTAVQEWPRPRCAKEVQQFMGLTSYYRRFVKNFAGITGPLHKLTRKGQRWSWGPEQEEAFTKLKSALSSPPIMFHPHFDRPFLLDVDASEYALSAVLSQLNHQGLPVVIAYASRSLSQPERKYCATRREMLALVWATRHFRPYLKFREPEGQVARWLERLAEYEFEVVHRSGQQHRNADALSRRVCKQCGAMNPTADAQVAAMTLGPTGRIQEWQDADPELRQIREWLEKRDSPKCNEPLSRAGSFVASTGLWPRSSLSDDAPVSTCGFVSASALSVRLLPALPLRFPSSRFVGNIPSLVAWMMDSADTEHSLIKNNVINNGASVEITLRPEVILHLSDHFTRERVNGRNENFQVYGALMGKQSGRFIEVTRSFPLTSVKMHSLFPNYDYLMDTMKSFGSIYKDEIFVGWYVITGLNYFNELDHQMHNVSMIVNENPIILRFNPFDNLMRVLPIEFYESNPAMTEFVLLSYSILYQKNEMICIAHVSEQAVEKSSLPANNTLTRLNSQLSAIRLLMIRQKLVIDYLQAVASGTFPINHSILRKISAHINSLLSVKMEYIENDLYANEDDKNLLLSVQAMAKLSLETSSVIHHISVLRDVRANRQRVPPHHT</sequence>
<dbReference type="SMART" id="SM00232">
    <property type="entry name" value="JAB_MPN"/>
    <property type="match status" value="1"/>
</dbReference>
<organism evidence="18 19">
    <name type="scientific">Trichinella zimbabwensis</name>
    <dbReference type="NCBI Taxonomy" id="268475"/>
    <lineage>
        <taxon>Eukaryota</taxon>
        <taxon>Metazoa</taxon>
        <taxon>Ecdysozoa</taxon>
        <taxon>Nematoda</taxon>
        <taxon>Enoplea</taxon>
        <taxon>Dorylaimia</taxon>
        <taxon>Trichinellida</taxon>
        <taxon>Trichinellidae</taxon>
        <taxon>Trichinella</taxon>
    </lineage>
</organism>
<evidence type="ECO:0000259" key="16">
    <source>
        <dbReference type="PROSITE" id="PS50158"/>
    </source>
</evidence>
<dbReference type="GO" id="GO:0004519">
    <property type="term" value="F:endonuclease activity"/>
    <property type="evidence" value="ECO:0007669"/>
    <property type="project" value="UniProtKB-KW"/>
</dbReference>
<dbReference type="SUPFAM" id="SSF57756">
    <property type="entry name" value="Retrovirus zinc finger-like domains"/>
    <property type="match status" value="1"/>
</dbReference>
<keyword evidence="13" id="KW-0511">Multifunctional enzyme</keyword>
<gene>
    <name evidence="18" type="primary">pol</name>
    <name evidence="18" type="ORF">T11_3503</name>
</gene>
<dbReference type="CDD" id="cd01647">
    <property type="entry name" value="RT_LTR"/>
    <property type="match status" value="1"/>
</dbReference>
<dbReference type="InterPro" id="IPR000477">
    <property type="entry name" value="RT_dom"/>
</dbReference>
<dbReference type="Gene3D" id="4.10.60.10">
    <property type="entry name" value="Zinc finger, CCHC-type"/>
    <property type="match status" value="1"/>
</dbReference>
<dbReference type="GO" id="GO:0008270">
    <property type="term" value="F:zinc ion binding"/>
    <property type="evidence" value="ECO:0007669"/>
    <property type="project" value="UniProtKB-KW"/>
</dbReference>
<comment type="caution">
    <text evidence="18">The sequence shown here is derived from an EMBL/GenBank/DDBJ whole genome shotgun (WGS) entry which is preliminary data.</text>
</comment>
<evidence type="ECO:0000256" key="7">
    <source>
        <dbReference type="ARBA" id="ARBA00022759"/>
    </source>
</evidence>
<dbReference type="PANTHER" id="PTHR37984:SF5">
    <property type="entry name" value="PROTEIN NYNRIN-LIKE"/>
    <property type="match status" value="1"/>
</dbReference>
<keyword evidence="7" id="KW-0255">Endonuclease</keyword>
<dbReference type="PROSITE" id="PS50158">
    <property type="entry name" value="ZF_CCHC"/>
    <property type="match status" value="1"/>
</dbReference>
<dbReference type="InterPro" id="IPR000555">
    <property type="entry name" value="JAMM/MPN+_dom"/>
</dbReference>
<accession>A0A0V1H3D5</accession>